<dbReference type="FunFam" id="1.20.1250.20:FF:000423">
    <property type="entry name" value="Putative inorganic phosphate cotransporter-like Protein"/>
    <property type="match status" value="1"/>
</dbReference>
<dbReference type="InterPro" id="IPR011701">
    <property type="entry name" value="MFS"/>
</dbReference>
<organism evidence="9 10">
    <name type="scientific">Blomia tropicalis</name>
    <name type="common">Mite</name>
    <dbReference type="NCBI Taxonomy" id="40697"/>
    <lineage>
        <taxon>Eukaryota</taxon>
        <taxon>Metazoa</taxon>
        <taxon>Ecdysozoa</taxon>
        <taxon>Arthropoda</taxon>
        <taxon>Chelicerata</taxon>
        <taxon>Arachnida</taxon>
        <taxon>Acari</taxon>
        <taxon>Acariformes</taxon>
        <taxon>Sarcoptiformes</taxon>
        <taxon>Astigmata</taxon>
        <taxon>Glycyphagoidea</taxon>
        <taxon>Echimyopodidae</taxon>
        <taxon>Blomia</taxon>
    </lineage>
</organism>
<dbReference type="Pfam" id="PF07690">
    <property type="entry name" value="MFS_1"/>
    <property type="match status" value="1"/>
</dbReference>
<evidence type="ECO:0000256" key="4">
    <source>
        <dbReference type="ARBA" id="ARBA00022847"/>
    </source>
</evidence>
<keyword evidence="3 7" id="KW-0812">Transmembrane</keyword>
<reference evidence="9" key="1">
    <citation type="submission" date="2022-12" db="EMBL/GenBank/DDBJ databases">
        <title>Genome assemblies of Blomia tropicalis.</title>
        <authorList>
            <person name="Cui Y."/>
        </authorList>
    </citation>
    <scope>NUCLEOTIDE SEQUENCE</scope>
    <source>
        <tissue evidence="9">Adult mites</tissue>
    </source>
</reference>
<feature type="transmembrane region" description="Helical" evidence="7">
    <location>
        <begin position="457"/>
        <end position="478"/>
    </location>
</feature>
<dbReference type="GO" id="GO:0016020">
    <property type="term" value="C:membrane"/>
    <property type="evidence" value="ECO:0007669"/>
    <property type="project" value="UniProtKB-SubCell"/>
</dbReference>
<keyword evidence="4" id="KW-0769">Symport</keyword>
<feature type="transmembrane region" description="Helical" evidence="7">
    <location>
        <begin position="209"/>
        <end position="227"/>
    </location>
</feature>
<evidence type="ECO:0000313" key="10">
    <source>
        <dbReference type="Proteomes" id="UP001142055"/>
    </source>
</evidence>
<keyword evidence="5 7" id="KW-1133">Transmembrane helix</keyword>
<feature type="transmembrane region" description="Helical" evidence="7">
    <location>
        <begin position="141"/>
        <end position="163"/>
    </location>
</feature>
<dbReference type="InterPro" id="IPR036259">
    <property type="entry name" value="MFS_trans_sf"/>
</dbReference>
<feature type="transmembrane region" description="Helical" evidence="7">
    <location>
        <begin position="325"/>
        <end position="350"/>
    </location>
</feature>
<comment type="subcellular location">
    <subcellularLocation>
        <location evidence="1">Membrane</location>
        <topology evidence="1">Multi-pass membrane protein</topology>
    </subcellularLocation>
</comment>
<dbReference type="InterPro" id="IPR020846">
    <property type="entry name" value="MFS_dom"/>
</dbReference>
<dbReference type="OMA" id="GAYFYTY"/>
<dbReference type="PANTHER" id="PTHR11662:SF399">
    <property type="entry name" value="FI19708P1-RELATED"/>
    <property type="match status" value="1"/>
</dbReference>
<evidence type="ECO:0000256" key="3">
    <source>
        <dbReference type="ARBA" id="ARBA00022692"/>
    </source>
</evidence>
<gene>
    <name evidence="9" type="ORF">RDWZM_004989</name>
</gene>
<keyword evidence="2" id="KW-0813">Transport</keyword>
<feature type="transmembrane region" description="Helical" evidence="7">
    <location>
        <begin position="85"/>
        <end position="103"/>
    </location>
</feature>
<dbReference type="PROSITE" id="PS50850">
    <property type="entry name" value="MFS"/>
    <property type="match status" value="1"/>
</dbReference>
<evidence type="ECO:0000313" key="9">
    <source>
        <dbReference type="EMBL" id="KAJ6219177.1"/>
    </source>
</evidence>
<comment type="caution">
    <text evidence="9">The sequence shown here is derived from an EMBL/GenBank/DDBJ whole genome shotgun (WGS) entry which is preliminary data.</text>
</comment>
<feature type="transmembrane region" description="Helical" evidence="7">
    <location>
        <begin position="292"/>
        <end position="313"/>
    </location>
</feature>
<dbReference type="InterPro" id="IPR050382">
    <property type="entry name" value="MFS_Na/Anion_cotransporter"/>
</dbReference>
<feature type="transmembrane region" description="Helical" evidence="7">
    <location>
        <begin position="370"/>
        <end position="401"/>
    </location>
</feature>
<feature type="transmembrane region" description="Helical" evidence="7">
    <location>
        <begin position="175"/>
        <end position="197"/>
    </location>
</feature>
<dbReference type="GO" id="GO:0006820">
    <property type="term" value="P:monoatomic anion transport"/>
    <property type="evidence" value="ECO:0007669"/>
    <property type="project" value="TreeGrafter"/>
</dbReference>
<sequence>MAFKNRYRFVIAFLIFCSTASIYIGRINMSIAIVEMSEPHKANKSHQILTDACPAQTISSINEQSMIEDTPTKYVAEKFNWNERTQGIILGSFFWGYVLFQISSGRMAEMYGPRLLITIGIFGTGVINLITPLLVHLYYVFIASRVVLGLLQATVLPSCYALASHWIPDQERSAVISLIIIGAAIGTIVTSTLSGYLAKHGFAGGWPSIFYVSGIIGIIISIIYFIFVTNRPRDSPFVSQEEYEYISNNIAGLKVKNDQDNKDVDKNDKRKQAKKSFPWIKVLTSRAVMSEIAVRISTNWVYSLILLKAPAYMKNVLSVPLEVNGYYSAVMSFTSVISHFFCGLLADYFIKKKLFGSKTTIRKLFEGVCVLGSAIFICLIPSAGCSQLLFLLYMVGCQIAYGFEAGGELPLPSDLSNEYSATLFAIANMFGMATAFVGPYLTGIILDMDPSKPKQQWAYIIYFTGAFNVLGGIIFTIFGTAEPQNFGQHDSYKTITDPKIHGN</sequence>
<proteinExistence type="predicted"/>
<feature type="transmembrane region" description="Helical" evidence="7">
    <location>
        <begin position="115"/>
        <end position="135"/>
    </location>
</feature>
<dbReference type="EMBL" id="JAPWDV010000002">
    <property type="protein sequence ID" value="KAJ6219177.1"/>
    <property type="molecule type" value="Genomic_DNA"/>
</dbReference>
<dbReference type="SUPFAM" id="SSF103473">
    <property type="entry name" value="MFS general substrate transporter"/>
    <property type="match status" value="1"/>
</dbReference>
<feature type="domain" description="Major facilitator superfamily (MFS) profile" evidence="8">
    <location>
        <begin position="48"/>
        <end position="483"/>
    </location>
</feature>
<dbReference type="GO" id="GO:0015293">
    <property type="term" value="F:symporter activity"/>
    <property type="evidence" value="ECO:0007669"/>
    <property type="project" value="UniProtKB-KW"/>
</dbReference>
<evidence type="ECO:0000256" key="1">
    <source>
        <dbReference type="ARBA" id="ARBA00004141"/>
    </source>
</evidence>
<evidence type="ECO:0000256" key="2">
    <source>
        <dbReference type="ARBA" id="ARBA00022448"/>
    </source>
</evidence>
<dbReference type="Gene3D" id="1.20.1250.20">
    <property type="entry name" value="MFS general substrate transporter like domains"/>
    <property type="match status" value="2"/>
</dbReference>
<feature type="transmembrane region" description="Helical" evidence="7">
    <location>
        <begin position="421"/>
        <end position="445"/>
    </location>
</feature>
<evidence type="ECO:0000256" key="5">
    <source>
        <dbReference type="ARBA" id="ARBA00022989"/>
    </source>
</evidence>
<evidence type="ECO:0000256" key="7">
    <source>
        <dbReference type="SAM" id="Phobius"/>
    </source>
</evidence>
<dbReference type="FunFam" id="1.20.1250.20:FF:000003">
    <property type="entry name" value="Solute carrier family 17 member 3"/>
    <property type="match status" value="1"/>
</dbReference>
<dbReference type="PANTHER" id="PTHR11662">
    <property type="entry name" value="SOLUTE CARRIER FAMILY 17"/>
    <property type="match status" value="1"/>
</dbReference>
<feature type="transmembrane region" description="Helical" evidence="7">
    <location>
        <begin position="7"/>
        <end position="25"/>
    </location>
</feature>
<name>A0A9Q0M774_BLOTA</name>
<evidence type="ECO:0000256" key="6">
    <source>
        <dbReference type="ARBA" id="ARBA00023136"/>
    </source>
</evidence>
<protein>
    <recommendedName>
        <fullName evidence="8">Major facilitator superfamily (MFS) profile domain-containing protein</fullName>
    </recommendedName>
</protein>
<keyword evidence="10" id="KW-1185">Reference proteome</keyword>
<keyword evidence="6 7" id="KW-0472">Membrane</keyword>
<dbReference type="AlphaFoldDB" id="A0A9Q0M774"/>
<accession>A0A9Q0M774</accession>
<evidence type="ECO:0000259" key="8">
    <source>
        <dbReference type="PROSITE" id="PS50850"/>
    </source>
</evidence>
<dbReference type="Proteomes" id="UP001142055">
    <property type="component" value="Chromosome 2"/>
</dbReference>